<name>A0A2P6SA29_ROSCH</name>
<dbReference type="InterPro" id="IPR039876">
    <property type="entry name" value="HAP28"/>
</dbReference>
<keyword evidence="4" id="KW-1185">Reference proteome</keyword>
<feature type="region of interest" description="Disordered" evidence="1">
    <location>
        <begin position="48"/>
        <end position="72"/>
    </location>
</feature>
<accession>A0A2P6SA29</accession>
<evidence type="ECO:0000256" key="1">
    <source>
        <dbReference type="SAM" id="MobiDB-lite"/>
    </source>
</evidence>
<keyword evidence="3" id="KW-0808">Transferase</keyword>
<dbReference type="Proteomes" id="UP000238479">
    <property type="component" value="Chromosome 1"/>
</dbReference>
<dbReference type="InterPro" id="IPR019380">
    <property type="entry name" value="Casein_kinase_sb_PP28"/>
</dbReference>
<keyword evidence="3" id="KW-0418">Kinase</keyword>
<dbReference type="Gramene" id="PRQ55543">
    <property type="protein sequence ID" value="PRQ55543"/>
    <property type="gene ID" value="RchiOBHm_Chr1g0325741"/>
</dbReference>
<dbReference type="OMA" id="ERSHERY"/>
<evidence type="ECO:0000313" key="4">
    <source>
        <dbReference type="Proteomes" id="UP000238479"/>
    </source>
</evidence>
<dbReference type="AlphaFoldDB" id="A0A2P6SA29"/>
<feature type="compositionally biased region" description="Basic and acidic residues" evidence="1">
    <location>
        <begin position="97"/>
        <end position="157"/>
    </location>
</feature>
<dbReference type="EMBL" id="PDCK01000039">
    <property type="protein sequence ID" value="PRQ55543.1"/>
    <property type="molecule type" value="Genomic_DNA"/>
</dbReference>
<protein>
    <submittedName>
        <fullName evidence="3">Putative casein kinase substrate, phosphoprotein PP28</fullName>
    </submittedName>
</protein>
<proteinExistence type="predicted"/>
<organism evidence="3 4">
    <name type="scientific">Rosa chinensis</name>
    <name type="common">China rose</name>
    <dbReference type="NCBI Taxonomy" id="74649"/>
    <lineage>
        <taxon>Eukaryota</taxon>
        <taxon>Viridiplantae</taxon>
        <taxon>Streptophyta</taxon>
        <taxon>Embryophyta</taxon>
        <taxon>Tracheophyta</taxon>
        <taxon>Spermatophyta</taxon>
        <taxon>Magnoliopsida</taxon>
        <taxon>eudicotyledons</taxon>
        <taxon>Gunneridae</taxon>
        <taxon>Pentapetalae</taxon>
        <taxon>rosids</taxon>
        <taxon>fabids</taxon>
        <taxon>Rosales</taxon>
        <taxon>Rosaceae</taxon>
        <taxon>Rosoideae</taxon>
        <taxon>Rosoideae incertae sedis</taxon>
        <taxon>Rosa</taxon>
    </lineage>
</organism>
<evidence type="ECO:0000259" key="2">
    <source>
        <dbReference type="Pfam" id="PF10252"/>
    </source>
</evidence>
<dbReference type="STRING" id="74649.A0A2P6SA29"/>
<feature type="compositionally biased region" description="Acidic residues" evidence="1">
    <location>
        <begin position="48"/>
        <end position="62"/>
    </location>
</feature>
<dbReference type="PANTHER" id="PTHR22055">
    <property type="entry name" value="28 KDA HEAT- AND ACID-STABLE PHOSPHOPROTEIN PDGF-ASSOCIATED PROTEIN"/>
    <property type="match status" value="1"/>
</dbReference>
<evidence type="ECO:0000313" key="3">
    <source>
        <dbReference type="EMBL" id="PRQ55543.1"/>
    </source>
</evidence>
<feature type="region of interest" description="Disordered" evidence="1">
    <location>
        <begin position="97"/>
        <end position="173"/>
    </location>
</feature>
<feature type="compositionally biased region" description="Basic residues" evidence="1">
    <location>
        <begin position="158"/>
        <end position="173"/>
    </location>
</feature>
<dbReference type="GO" id="GO:0016301">
    <property type="term" value="F:kinase activity"/>
    <property type="evidence" value="ECO:0007669"/>
    <property type="project" value="UniProtKB-KW"/>
</dbReference>
<comment type="caution">
    <text evidence="3">The sequence shown here is derived from an EMBL/GenBank/DDBJ whole genome shotgun (WGS) entry which is preliminary data.</text>
</comment>
<dbReference type="Pfam" id="PF10252">
    <property type="entry name" value="PP28"/>
    <property type="match status" value="1"/>
</dbReference>
<reference evidence="3 4" key="1">
    <citation type="journal article" date="2018" name="Nat. Genet.">
        <title>The Rosa genome provides new insights in the design of modern roses.</title>
        <authorList>
            <person name="Bendahmane M."/>
        </authorList>
    </citation>
    <scope>NUCLEOTIDE SEQUENCE [LARGE SCALE GENOMIC DNA]</scope>
    <source>
        <strain evidence="4">cv. Old Blush</strain>
    </source>
</reference>
<feature type="domain" description="Casein kinase substrate phosphoprotein PP28" evidence="2">
    <location>
        <begin position="78"/>
        <end position="156"/>
    </location>
</feature>
<sequence>MGKGKDKYKTKAIGRQRQFSTTEDLLIDSTCTYSKPEAEHYKADEVEFAEGSEEEALSEEESENKKSKGIEGIIEIQNPNLVKQTKALKARDIDIGKTTELSRREREEIEKERSHERYMKQQEQGKTEQARKDLERLALIRQQREGAAQKREEEKAAKVQKKMVQPRKPLPKK</sequence>
<gene>
    <name evidence="3" type="ORF">RchiOBHm_Chr1g0325741</name>
</gene>
<dbReference type="OrthoDB" id="21120at2759"/>